<dbReference type="AlphaFoldDB" id="A0A1X7U6H2"/>
<organism evidence="1">
    <name type="scientific">Amphimedon queenslandica</name>
    <name type="common">Sponge</name>
    <dbReference type="NCBI Taxonomy" id="400682"/>
    <lineage>
        <taxon>Eukaryota</taxon>
        <taxon>Metazoa</taxon>
        <taxon>Porifera</taxon>
        <taxon>Demospongiae</taxon>
        <taxon>Heteroscleromorpha</taxon>
        <taxon>Haplosclerida</taxon>
        <taxon>Niphatidae</taxon>
        <taxon>Amphimedon</taxon>
    </lineage>
</organism>
<reference evidence="1" key="1">
    <citation type="submission" date="2017-05" db="UniProtKB">
        <authorList>
            <consortium name="EnsemblMetazoa"/>
        </authorList>
    </citation>
    <scope>IDENTIFICATION</scope>
</reference>
<proteinExistence type="predicted"/>
<name>A0A1X7U6H2_AMPQE</name>
<sequence>MATNSTRDTGMTLDDIYVICYKPKEEFGKWLRRERVLGDFTNHDCPNCGNGRMMLDRNILYS</sequence>
<dbReference type="EnsemblMetazoa" id="Aqu2.1.23268_001">
    <property type="protein sequence ID" value="Aqu2.1.23268_001"/>
    <property type="gene ID" value="Aqu2.1.23268"/>
</dbReference>
<dbReference type="InParanoid" id="A0A1X7U6H2"/>
<accession>A0A1X7U6H2</accession>
<protein>
    <submittedName>
        <fullName evidence="1">Uncharacterized protein</fullName>
    </submittedName>
</protein>
<evidence type="ECO:0000313" key="1">
    <source>
        <dbReference type="EnsemblMetazoa" id="Aqu2.1.23268_001"/>
    </source>
</evidence>